<gene>
    <name evidence="2" type="ORF">EYD45_11590</name>
</gene>
<dbReference type="EMBL" id="SIRT01000010">
    <property type="protein sequence ID" value="TBN02348.1"/>
    <property type="molecule type" value="Genomic_DNA"/>
</dbReference>
<evidence type="ECO:0000313" key="3">
    <source>
        <dbReference type="Proteomes" id="UP000291142"/>
    </source>
</evidence>
<evidence type="ECO:0000256" key="1">
    <source>
        <dbReference type="SAM" id="SignalP"/>
    </source>
</evidence>
<organism evidence="2 3">
    <name type="scientific">Hyunsoonleella flava</name>
    <dbReference type="NCBI Taxonomy" id="2527939"/>
    <lineage>
        <taxon>Bacteria</taxon>
        <taxon>Pseudomonadati</taxon>
        <taxon>Bacteroidota</taxon>
        <taxon>Flavobacteriia</taxon>
        <taxon>Flavobacteriales</taxon>
        <taxon>Flavobacteriaceae</taxon>
    </lineage>
</organism>
<name>A0A4Q9FEY8_9FLAO</name>
<feature type="chain" id="PRO_5020689690" evidence="1">
    <location>
        <begin position="19"/>
        <end position="120"/>
    </location>
</feature>
<reference evidence="2 3" key="1">
    <citation type="submission" date="2019-02" db="EMBL/GenBank/DDBJ databases">
        <title>Hyunsoonleella sp., isolated from marine sediment.</title>
        <authorList>
            <person name="Liu B.-T."/>
        </authorList>
    </citation>
    <scope>NUCLEOTIDE SEQUENCE [LARGE SCALE GENOMIC DNA]</scope>
    <source>
        <strain evidence="2 3">T58</strain>
    </source>
</reference>
<sequence>MKNLVTMLFLICVCSISAQTKMDEEVSKTIVKFENLDISVTVNSLDDIKSTLDVNDIKAILADVDDNESLSFAMTCKDETEGSNGYVTYKVKGDTDDIDSFIKSVKVIKKSAIKYYKNKV</sequence>
<feature type="signal peptide" evidence="1">
    <location>
        <begin position="1"/>
        <end position="18"/>
    </location>
</feature>
<comment type="caution">
    <text evidence="2">The sequence shown here is derived from an EMBL/GenBank/DDBJ whole genome shotgun (WGS) entry which is preliminary data.</text>
</comment>
<keyword evidence="1" id="KW-0732">Signal</keyword>
<keyword evidence="3" id="KW-1185">Reference proteome</keyword>
<accession>A0A4Q9FEY8</accession>
<dbReference type="Proteomes" id="UP000291142">
    <property type="component" value="Unassembled WGS sequence"/>
</dbReference>
<proteinExistence type="predicted"/>
<evidence type="ECO:0000313" key="2">
    <source>
        <dbReference type="EMBL" id="TBN02348.1"/>
    </source>
</evidence>
<dbReference type="AlphaFoldDB" id="A0A4Q9FEY8"/>
<dbReference type="OrthoDB" id="1440979at2"/>
<dbReference type="RefSeq" id="WP_130964724.1">
    <property type="nucleotide sequence ID" value="NZ_SIRT01000010.1"/>
</dbReference>
<protein>
    <submittedName>
        <fullName evidence="2">Uncharacterized protein</fullName>
    </submittedName>
</protein>